<evidence type="ECO:0000256" key="1">
    <source>
        <dbReference type="ARBA" id="ARBA00004141"/>
    </source>
</evidence>
<evidence type="ECO:0000256" key="3">
    <source>
        <dbReference type="ARBA" id="ARBA00022692"/>
    </source>
</evidence>
<feature type="transmembrane region" description="Helical" evidence="6">
    <location>
        <begin position="58"/>
        <end position="75"/>
    </location>
</feature>
<gene>
    <name evidence="7" type="ORF">Thi970DRAFT_00107</name>
</gene>
<evidence type="ECO:0000256" key="4">
    <source>
        <dbReference type="ARBA" id="ARBA00022989"/>
    </source>
</evidence>
<dbReference type="eggNOG" id="COG2363">
    <property type="taxonomic scope" value="Bacteria"/>
</dbReference>
<evidence type="ECO:0000313" key="8">
    <source>
        <dbReference type="Proteomes" id="UP000002964"/>
    </source>
</evidence>
<dbReference type="Proteomes" id="UP000002964">
    <property type="component" value="Unassembled WGS sequence"/>
</dbReference>
<comment type="subcellular location">
    <subcellularLocation>
        <location evidence="1">Membrane</location>
        <topology evidence="1">Multi-pass membrane protein</topology>
    </subcellularLocation>
</comment>
<feature type="transmembrane region" description="Helical" evidence="6">
    <location>
        <begin position="87"/>
        <end position="114"/>
    </location>
</feature>
<dbReference type="PANTHER" id="PTHR43461">
    <property type="entry name" value="TRANSMEMBRANE PROTEIN 256"/>
    <property type="match status" value="1"/>
</dbReference>
<evidence type="ECO:0000313" key="7">
    <source>
        <dbReference type="EMBL" id="EIC23971.1"/>
    </source>
</evidence>
<dbReference type="HOGENOM" id="CLU_096548_3_3_6"/>
<dbReference type="EMBL" id="JH603163">
    <property type="protein sequence ID" value="EIC23971.1"/>
    <property type="molecule type" value="Genomic_DNA"/>
</dbReference>
<dbReference type="RefSeq" id="WP_009146594.1">
    <property type="nucleotide sequence ID" value="NZ_CP121471.1"/>
</dbReference>
<keyword evidence="4 6" id="KW-1133">Transmembrane helix</keyword>
<name>H8YVN1_9GAMM</name>
<dbReference type="InterPro" id="IPR006696">
    <property type="entry name" value="DUF423"/>
</dbReference>
<feature type="transmembrane region" description="Helical" evidence="6">
    <location>
        <begin position="20"/>
        <end position="38"/>
    </location>
</feature>
<dbReference type="Pfam" id="PF04241">
    <property type="entry name" value="DUF423"/>
    <property type="match status" value="1"/>
</dbReference>
<reference evidence="7 8" key="2">
    <citation type="submission" date="2011-11" db="EMBL/GenBank/DDBJ databases">
        <authorList>
            <consortium name="US DOE Joint Genome Institute"/>
            <person name="Lucas S."/>
            <person name="Han J."/>
            <person name="Lapidus A."/>
            <person name="Cheng J.-F."/>
            <person name="Goodwin L."/>
            <person name="Pitluck S."/>
            <person name="Peters L."/>
            <person name="Ovchinnikova G."/>
            <person name="Zhang X."/>
            <person name="Detter J.C."/>
            <person name="Han C."/>
            <person name="Tapia R."/>
            <person name="Land M."/>
            <person name="Hauser L."/>
            <person name="Kyrpides N."/>
            <person name="Ivanova N."/>
            <person name="Pagani I."/>
            <person name="Vogl K."/>
            <person name="Liu Z."/>
            <person name="Overmann J."/>
            <person name="Frigaard N.-U."/>
            <person name="Bryant D."/>
            <person name="Woyke T."/>
        </authorList>
    </citation>
    <scope>NUCLEOTIDE SEQUENCE [LARGE SCALE GENOMIC DNA]</scope>
    <source>
        <strain evidence="7 8">970</strain>
    </source>
</reference>
<dbReference type="OrthoDB" id="9802121at2"/>
<keyword evidence="3 6" id="KW-0812">Transmembrane</keyword>
<comment type="similarity">
    <text evidence="2">Belongs to the UPF0382 family.</text>
</comment>
<accession>H8YVN1</accession>
<evidence type="ECO:0000256" key="5">
    <source>
        <dbReference type="ARBA" id="ARBA00023136"/>
    </source>
</evidence>
<proteinExistence type="inferred from homology"/>
<dbReference type="STRING" id="631362.Thi970DRAFT_00107"/>
<organism evidence="7 8">
    <name type="scientific">Thiorhodovibrio frisius</name>
    <dbReference type="NCBI Taxonomy" id="631362"/>
    <lineage>
        <taxon>Bacteria</taxon>
        <taxon>Pseudomonadati</taxon>
        <taxon>Pseudomonadota</taxon>
        <taxon>Gammaproteobacteria</taxon>
        <taxon>Chromatiales</taxon>
        <taxon>Chromatiaceae</taxon>
        <taxon>Thiorhodovibrio</taxon>
    </lineage>
</organism>
<keyword evidence="5 6" id="KW-0472">Membrane</keyword>
<sequence>MTVPPKPQVASSLLSRRIGIAGALLAGLAVGLGAFGAHGLKGQVSPEHLAVWNTASDYLAWHGVALLALAALFRSHAGLALAPFARIAAYLLLAGILVFSGSLFLLVLTGVGLWGAVTPLGGSALVLGWLGLAVAIWRCGVHQN</sequence>
<dbReference type="AlphaFoldDB" id="H8YVN1"/>
<protein>
    <submittedName>
        <fullName evidence="7">Uncharacterized small membrane protein</fullName>
    </submittedName>
</protein>
<evidence type="ECO:0000256" key="6">
    <source>
        <dbReference type="SAM" id="Phobius"/>
    </source>
</evidence>
<dbReference type="PANTHER" id="PTHR43461:SF1">
    <property type="entry name" value="TRANSMEMBRANE PROTEIN 256"/>
    <property type="match status" value="1"/>
</dbReference>
<evidence type="ECO:0000256" key="2">
    <source>
        <dbReference type="ARBA" id="ARBA00009694"/>
    </source>
</evidence>
<dbReference type="GO" id="GO:0005886">
    <property type="term" value="C:plasma membrane"/>
    <property type="evidence" value="ECO:0007669"/>
    <property type="project" value="TreeGrafter"/>
</dbReference>
<feature type="transmembrane region" description="Helical" evidence="6">
    <location>
        <begin position="120"/>
        <end position="141"/>
    </location>
</feature>
<reference evidence="8" key="1">
    <citation type="submission" date="2011-06" db="EMBL/GenBank/DDBJ databases">
        <authorList>
            <consortium name="US DOE Joint Genome Institute (JGI-PGF)"/>
            <person name="Lucas S."/>
            <person name="Han J."/>
            <person name="Lapidus A."/>
            <person name="Cheng J.-F."/>
            <person name="Goodwin L."/>
            <person name="Pitluck S."/>
            <person name="Peters L."/>
            <person name="Land M.L."/>
            <person name="Hauser L."/>
            <person name="Vogl K."/>
            <person name="Liu Z."/>
            <person name="Overmann J."/>
            <person name="Frigaard N.-U."/>
            <person name="Bryant D.A."/>
            <person name="Woyke T.J."/>
        </authorList>
    </citation>
    <scope>NUCLEOTIDE SEQUENCE [LARGE SCALE GENOMIC DNA]</scope>
    <source>
        <strain evidence="8">970</strain>
    </source>
</reference>
<keyword evidence="8" id="KW-1185">Reference proteome</keyword>